<proteinExistence type="predicted"/>
<dbReference type="PANTHER" id="PTHR33164">
    <property type="entry name" value="TRANSCRIPTIONAL REGULATOR, MARR FAMILY"/>
    <property type="match status" value="1"/>
</dbReference>
<accession>A0ABP3YWN9</accession>
<dbReference type="Proteomes" id="UP001499967">
    <property type="component" value="Unassembled WGS sequence"/>
</dbReference>
<dbReference type="RefSeq" id="WP_343946435.1">
    <property type="nucleotide sequence ID" value="NZ_BAAAHP010000279.1"/>
</dbReference>
<sequence length="162" mass="18217">MHDDGDDLLEAAGSMSRLARMFKRTRVYERACLEAGITVDRVGVQVLSLVSKAEEPPSLKELAEAMQVEGPHATRQVQRLVARGLVEKTVDPGDRRVARITLTPAGAEVIDRYHAVLKDWMRAAVAHWPADDRRQVCTLVMRWADDIESYFDALDEQPLPRP</sequence>
<dbReference type="PRINTS" id="PR00598">
    <property type="entry name" value="HTHMARR"/>
</dbReference>
<reference evidence="3" key="1">
    <citation type="journal article" date="2019" name="Int. J. Syst. Evol. Microbiol.">
        <title>The Global Catalogue of Microorganisms (GCM) 10K type strain sequencing project: providing services to taxonomists for standard genome sequencing and annotation.</title>
        <authorList>
            <consortium name="The Broad Institute Genomics Platform"/>
            <consortium name="The Broad Institute Genome Sequencing Center for Infectious Disease"/>
            <person name="Wu L."/>
            <person name="Ma J."/>
        </authorList>
    </citation>
    <scope>NUCLEOTIDE SEQUENCE [LARGE SCALE GENOMIC DNA]</scope>
    <source>
        <strain evidence="3">JCM 11117</strain>
    </source>
</reference>
<dbReference type="InterPro" id="IPR000835">
    <property type="entry name" value="HTH_MarR-typ"/>
</dbReference>
<dbReference type="Gene3D" id="1.10.10.10">
    <property type="entry name" value="Winged helix-like DNA-binding domain superfamily/Winged helix DNA-binding domain"/>
    <property type="match status" value="1"/>
</dbReference>
<dbReference type="InterPro" id="IPR039422">
    <property type="entry name" value="MarR/SlyA-like"/>
</dbReference>
<organism evidence="2 3">
    <name type="scientific">Pseudonocardia zijingensis</name>
    <dbReference type="NCBI Taxonomy" id="153376"/>
    <lineage>
        <taxon>Bacteria</taxon>
        <taxon>Bacillati</taxon>
        <taxon>Actinomycetota</taxon>
        <taxon>Actinomycetes</taxon>
        <taxon>Pseudonocardiales</taxon>
        <taxon>Pseudonocardiaceae</taxon>
        <taxon>Pseudonocardia</taxon>
    </lineage>
</organism>
<dbReference type="SMART" id="SM00347">
    <property type="entry name" value="HTH_MARR"/>
    <property type="match status" value="1"/>
</dbReference>
<dbReference type="InterPro" id="IPR036388">
    <property type="entry name" value="WH-like_DNA-bd_sf"/>
</dbReference>
<protein>
    <submittedName>
        <fullName evidence="2">MarR family transcriptional regulator</fullName>
    </submittedName>
</protein>
<dbReference type="EMBL" id="BAAAHP010000279">
    <property type="protein sequence ID" value="GAA0905430.1"/>
    <property type="molecule type" value="Genomic_DNA"/>
</dbReference>
<dbReference type="PANTHER" id="PTHR33164:SF57">
    <property type="entry name" value="MARR-FAMILY TRANSCRIPTIONAL REGULATOR"/>
    <property type="match status" value="1"/>
</dbReference>
<comment type="caution">
    <text evidence="2">The sequence shown here is derived from an EMBL/GenBank/DDBJ whole genome shotgun (WGS) entry which is preliminary data.</text>
</comment>
<dbReference type="SUPFAM" id="SSF46785">
    <property type="entry name" value="Winged helix' DNA-binding domain"/>
    <property type="match status" value="1"/>
</dbReference>
<evidence type="ECO:0000259" key="1">
    <source>
        <dbReference type="PROSITE" id="PS50995"/>
    </source>
</evidence>
<evidence type="ECO:0000313" key="2">
    <source>
        <dbReference type="EMBL" id="GAA0905430.1"/>
    </source>
</evidence>
<dbReference type="Pfam" id="PF12802">
    <property type="entry name" value="MarR_2"/>
    <property type="match status" value="1"/>
</dbReference>
<keyword evidence="3" id="KW-1185">Reference proteome</keyword>
<dbReference type="InterPro" id="IPR036390">
    <property type="entry name" value="WH_DNA-bd_sf"/>
</dbReference>
<evidence type="ECO:0000313" key="3">
    <source>
        <dbReference type="Proteomes" id="UP001499967"/>
    </source>
</evidence>
<feature type="domain" description="HTH marR-type" evidence="1">
    <location>
        <begin position="8"/>
        <end position="145"/>
    </location>
</feature>
<gene>
    <name evidence="2" type="ORF">GCM10009559_73440</name>
</gene>
<dbReference type="PROSITE" id="PS50995">
    <property type="entry name" value="HTH_MARR_2"/>
    <property type="match status" value="1"/>
</dbReference>
<name>A0ABP3YWN9_9PSEU</name>